<evidence type="ECO:0000256" key="5">
    <source>
        <dbReference type="ARBA" id="ARBA00022989"/>
    </source>
</evidence>
<keyword evidence="9" id="KW-1185">Reference proteome</keyword>
<comment type="subcellular location">
    <subcellularLocation>
        <location evidence="1">Cell membrane</location>
        <topology evidence="1">Multi-pass membrane protein</topology>
    </subcellularLocation>
</comment>
<sequence length="129" mass="13340">MMIAWGLLIIRLIVGLTFVGHGAQKLFGWFGGPGIKGTAGWFGSINIKPALPMAVLVGLFELVGGLLFAAGLFTPVGAAMLAVTMLGAILTVHMKNGFWSTSGGIEFNLILLAVVVGVALTGPGAYHLF</sequence>
<feature type="transmembrane region" description="Helical" evidence="7">
    <location>
        <begin position="109"/>
        <end position="128"/>
    </location>
</feature>
<protein>
    <submittedName>
        <fullName evidence="8">Oxidoreductase</fullName>
    </submittedName>
</protein>
<evidence type="ECO:0000256" key="3">
    <source>
        <dbReference type="ARBA" id="ARBA00022475"/>
    </source>
</evidence>
<dbReference type="InterPro" id="IPR051907">
    <property type="entry name" value="DoxX-like_oxidoreductase"/>
</dbReference>
<keyword evidence="3" id="KW-1003">Cell membrane</keyword>
<evidence type="ECO:0000256" key="4">
    <source>
        <dbReference type="ARBA" id="ARBA00022692"/>
    </source>
</evidence>
<dbReference type="InterPro" id="IPR032808">
    <property type="entry name" value="DoxX"/>
</dbReference>
<dbReference type="PANTHER" id="PTHR33452">
    <property type="entry name" value="OXIDOREDUCTASE CATD-RELATED"/>
    <property type="match status" value="1"/>
</dbReference>
<evidence type="ECO:0000313" key="9">
    <source>
        <dbReference type="Proteomes" id="UP000680638"/>
    </source>
</evidence>
<name>A0ABQ4LW46_9BACL</name>
<feature type="transmembrane region" description="Helical" evidence="7">
    <location>
        <begin position="66"/>
        <end position="89"/>
    </location>
</feature>
<dbReference type="EMBL" id="BORW01000006">
    <property type="protein sequence ID" value="GIO66961.1"/>
    <property type="molecule type" value="Genomic_DNA"/>
</dbReference>
<dbReference type="Pfam" id="PF07681">
    <property type="entry name" value="DoxX"/>
    <property type="match status" value="1"/>
</dbReference>
<feature type="transmembrane region" description="Helical" evidence="7">
    <location>
        <begin position="38"/>
        <end position="59"/>
    </location>
</feature>
<organism evidence="8 9">
    <name type="scientific">Paenibacillus cookii</name>
    <dbReference type="NCBI Taxonomy" id="157839"/>
    <lineage>
        <taxon>Bacteria</taxon>
        <taxon>Bacillati</taxon>
        <taxon>Bacillota</taxon>
        <taxon>Bacilli</taxon>
        <taxon>Bacillales</taxon>
        <taxon>Paenibacillaceae</taxon>
        <taxon>Paenibacillus</taxon>
    </lineage>
</organism>
<evidence type="ECO:0000256" key="1">
    <source>
        <dbReference type="ARBA" id="ARBA00004651"/>
    </source>
</evidence>
<comment type="similarity">
    <text evidence="2">Belongs to the DoxX family.</text>
</comment>
<keyword evidence="4 7" id="KW-0812">Transmembrane</keyword>
<accession>A0ABQ4LW46</accession>
<dbReference type="PANTHER" id="PTHR33452:SF10">
    <property type="entry name" value="OXIDOREDUCTASE MHQP-RELATED"/>
    <property type="match status" value="1"/>
</dbReference>
<keyword evidence="5 7" id="KW-1133">Transmembrane helix</keyword>
<gene>
    <name evidence="8" type="ORF">J21TS3_17820</name>
</gene>
<evidence type="ECO:0000313" key="8">
    <source>
        <dbReference type="EMBL" id="GIO66961.1"/>
    </source>
</evidence>
<evidence type="ECO:0000256" key="2">
    <source>
        <dbReference type="ARBA" id="ARBA00006679"/>
    </source>
</evidence>
<comment type="caution">
    <text evidence="8">The sequence shown here is derived from an EMBL/GenBank/DDBJ whole genome shotgun (WGS) entry which is preliminary data.</text>
</comment>
<dbReference type="Proteomes" id="UP000680638">
    <property type="component" value="Unassembled WGS sequence"/>
</dbReference>
<reference evidence="8 9" key="1">
    <citation type="submission" date="2021-03" db="EMBL/GenBank/DDBJ databases">
        <title>Antimicrobial resistance genes in bacteria isolated from Japanese honey, and their potential for conferring macrolide and lincosamide resistance in the American foulbrood pathogen Paenibacillus larvae.</title>
        <authorList>
            <person name="Okamoto M."/>
            <person name="Kumagai M."/>
            <person name="Kanamori H."/>
            <person name="Takamatsu D."/>
        </authorList>
    </citation>
    <scope>NUCLEOTIDE SEQUENCE [LARGE SCALE GENOMIC DNA]</scope>
    <source>
        <strain evidence="8 9">J21TS3</strain>
    </source>
</reference>
<proteinExistence type="inferred from homology"/>
<evidence type="ECO:0000256" key="6">
    <source>
        <dbReference type="ARBA" id="ARBA00023136"/>
    </source>
</evidence>
<keyword evidence="6 7" id="KW-0472">Membrane</keyword>
<evidence type="ECO:0000256" key="7">
    <source>
        <dbReference type="SAM" id="Phobius"/>
    </source>
</evidence>